<sequence length="134" mass="14648">MHHRRHNAADAGLIKMLPVRSGLSAGLRGAGAADFAAAIEQLADMQPVADVSGHSLETVLEAWREFESRAFDPNPPVYHEPTWLSAELVGRRQKLPAHDAVVVIEAHINIALLRDRLGTYTRGPCRVDRGPCDP</sequence>
<reference evidence="2" key="1">
    <citation type="submission" date="2016-10" db="EMBL/GenBank/DDBJ databases">
        <authorList>
            <person name="Varghese N."/>
        </authorList>
    </citation>
    <scope>NUCLEOTIDE SEQUENCE [LARGE SCALE GENOMIC DNA]</scope>
    <source>
        <strain evidence="2">DSM 44719</strain>
    </source>
</reference>
<dbReference type="Proteomes" id="UP000183407">
    <property type="component" value="Unassembled WGS sequence"/>
</dbReference>
<evidence type="ECO:0000313" key="1">
    <source>
        <dbReference type="EMBL" id="SEC39810.1"/>
    </source>
</evidence>
<evidence type="ECO:0000313" key="2">
    <source>
        <dbReference type="Proteomes" id="UP000183407"/>
    </source>
</evidence>
<proteinExistence type="predicted"/>
<gene>
    <name evidence="1" type="ORF">SAMN04490220_1532</name>
</gene>
<accession>A0A1H4S6W5</accession>
<dbReference type="AlphaFoldDB" id="A0A1H4S6W5"/>
<dbReference type="EMBL" id="FNTL01000004">
    <property type="protein sequence ID" value="SEC39810.1"/>
    <property type="molecule type" value="Genomic_DNA"/>
</dbReference>
<organism evidence="1 2">
    <name type="scientific">Rhodococcus jostii</name>
    <dbReference type="NCBI Taxonomy" id="132919"/>
    <lineage>
        <taxon>Bacteria</taxon>
        <taxon>Bacillati</taxon>
        <taxon>Actinomycetota</taxon>
        <taxon>Actinomycetes</taxon>
        <taxon>Mycobacteriales</taxon>
        <taxon>Nocardiaceae</taxon>
        <taxon>Rhodococcus</taxon>
    </lineage>
</organism>
<name>A0A1H4S6W5_RHOJO</name>
<protein>
    <submittedName>
        <fullName evidence="1">Uncharacterized protein</fullName>
    </submittedName>
</protein>